<gene>
    <name evidence="1" type="ORF">RhiirA4_459736</name>
</gene>
<name>A0A2I1GF33_9GLOM</name>
<reference evidence="1 2" key="1">
    <citation type="submission" date="2015-10" db="EMBL/GenBank/DDBJ databases">
        <title>Genome analyses suggest a sexual origin of heterokaryosis in a supposedly ancient asexual fungus.</title>
        <authorList>
            <person name="Ropars J."/>
            <person name="Sedzielewska K."/>
            <person name="Noel J."/>
            <person name="Charron P."/>
            <person name="Farinelli L."/>
            <person name="Marton T."/>
            <person name="Kruger M."/>
            <person name="Pelin A."/>
            <person name="Brachmann A."/>
            <person name="Corradi N."/>
        </authorList>
    </citation>
    <scope>NUCLEOTIDE SEQUENCE [LARGE SCALE GENOMIC DNA]</scope>
    <source>
        <strain evidence="1 2">A4</strain>
    </source>
</reference>
<dbReference type="Proteomes" id="UP000234323">
    <property type="component" value="Unassembled WGS sequence"/>
</dbReference>
<accession>A0A2I1GF33</accession>
<dbReference type="EMBL" id="LLXI01000367">
    <property type="protein sequence ID" value="PKY45218.1"/>
    <property type="molecule type" value="Genomic_DNA"/>
</dbReference>
<protein>
    <submittedName>
        <fullName evidence="1">Uncharacterized protein</fullName>
    </submittedName>
</protein>
<comment type="caution">
    <text evidence="1">The sequence shown here is derived from an EMBL/GenBank/DDBJ whole genome shotgun (WGS) entry which is preliminary data.</text>
</comment>
<keyword evidence="2" id="KW-1185">Reference proteome</keyword>
<proteinExistence type="predicted"/>
<dbReference type="AlphaFoldDB" id="A0A2I1GF33"/>
<evidence type="ECO:0000313" key="1">
    <source>
        <dbReference type="EMBL" id="PKY45218.1"/>
    </source>
</evidence>
<evidence type="ECO:0000313" key="2">
    <source>
        <dbReference type="Proteomes" id="UP000234323"/>
    </source>
</evidence>
<organism evidence="1 2">
    <name type="scientific">Rhizophagus irregularis</name>
    <dbReference type="NCBI Taxonomy" id="588596"/>
    <lineage>
        <taxon>Eukaryota</taxon>
        <taxon>Fungi</taxon>
        <taxon>Fungi incertae sedis</taxon>
        <taxon>Mucoromycota</taxon>
        <taxon>Glomeromycotina</taxon>
        <taxon>Glomeromycetes</taxon>
        <taxon>Glomerales</taxon>
        <taxon>Glomeraceae</taxon>
        <taxon>Rhizophagus</taxon>
    </lineage>
</organism>
<sequence length="54" mass="6392">MSSIIKFLDIKEYNAEDFMDSVEINKNNTNEDKSEDDKNDGILLFLLLNYKFKK</sequence>